<evidence type="ECO:0000313" key="2">
    <source>
        <dbReference type="Proteomes" id="UP001375240"/>
    </source>
</evidence>
<dbReference type="AlphaFoldDB" id="A0AAV9V6G2"/>
<gene>
    <name evidence="1" type="ORF">TWF696_004544</name>
</gene>
<evidence type="ECO:0000313" key="1">
    <source>
        <dbReference type="EMBL" id="KAK6355447.1"/>
    </source>
</evidence>
<reference evidence="1 2" key="1">
    <citation type="submission" date="2019-10" db="EMBL/GenBank/DDBJ databases">
        <authorList>
            <person name="Palmer J.M."/>
        </authorList>
    </citation>
    <scope>NUCLEOTIDE SEQUENCE [LARGE SCALE GENOMIC DNA]</scope>
    <source>
        <strain evidence="1 2">TWF696</strain>
    </source>
</reference>
<name>A0AAV9V6G2_9PEZI</name>
<sequence length="425" mass="47522">MTTAIRVASIAVLENDTITILENAGLVSPPVNNKRKILSSSILSSASFTPTDFETADITDPETAIEIPTHLESKEALGCIGFSSERAASLWDCFLNLPYDEDMDDDFETFIRDNVEYLDEDAKTVNDDWTAILSGLGINERLSAAIMADEYEDLRYTSTCKHWIVEAVMEGFAALKNLNQNLKAKLEAENAVTEPEKPRRDNVVTSQVPATTIDGTLCPTADNCSTNLWHGTTQSQARAFFDEQTGEVNTAIFETSPGDLSRRRLAYWTPQKEIAGRYASWLKHKVPVAEVVLVQVSIANKFVSSLGQTYLWAMDGEKMNPVFQEYVWHCRRRRAVPAALKWHSKQAIVVANILSGKKVDYKRTDGWNSIKSEDLLKAKIDGEGHLAVQWAFQGNEAIEAFEAHCRSRVWIHEYGSLGTLRTDMC</sequence>
<keyword evidence="2" id="KW-1185">Reference proteome</keyword>
<dbReference type="EMBL" id="JAVHNQ010000002">
    <property type="protein sequence ID" value="KAK6355447.1"/>
    <property type="molecule type" value="Genomic_DNA"/>
</dbReference>
<accession>A0AAV9V6G2</accession>
<dbReference type="Proteomes" id="UP001375240">
    <property type="component" value="Unassembled WGS sequence"/>
</dbReference>
<protein>
    <submittedName>
        <fullName evidence="1">Uncharacterized protein</fullName>
    </submittedName>
</protein>
<comment type="caution">
    <text evidence="1">The sequence shown here is derived from an EMBL/GenBank/DDBJ whole genome shotgun (WGS) entry which is preliminary data.</text>
</comment>
<organism evidence="1 2">
    <name type="scientific">Orbilia brochopaga</name>
    <dbReference type="NCBI Taxonomy" id="3140254"/>
    <lineage>
        <taxon>Eukaryota</taxon>
        <taxon>Fungi</taxon>
        <taxon>Dikarya</taxon>
        <taxon>Ascomycota</taxon>
        <taxon>Pezizomycotina</taxon>
        <taxon>Orbiliomycetes</taxon>
        <taxon>Orbiliales</taxon>
        <taxon>Orbiliaceae</taxon>
        <taxon>Orbilia</taxon>
    </lineage>
</organism>
<proteinExistence type="predicted"/>